<keyword evidence="4" id="KW-1185">Reference proteome</keyword>
<feature type="signal peptide" evidence="2">
    <location>
        <begin position="1"/>
        <end position="22"/>
    </location>
</feature>
<keyword evidence="2" id="KW-0732">Signal</keyword>
<organism evidence="3 4">
    <name type="scientific">Hymenobacter rigui</name>
    <dbReference type="NCBI Taxonomy" id="334424"/>
    <lineage>
        <taxon>Bacteria</taxon>
        <taxon>Pseudomonadati</taxon>
        <taxon>Bacteroidota</taxon>
        <taxon>Cytophagia</taxon>
        <taxon>Cytophagales</taxon>
        <taxon>Hymenobacteraceae</taxon>
        <taxon>Hymenobacter</taxon>
    </lineage>
</organism>
<sequence>MKLCFYCSLLLLALYLTGCTQEKSTNTQPTAPALSDSTEATTKPTSVQHAAPAAEAVVRNMLRWYARNMGKLPVDFVLNADAADSTTFYAVNFPGTEAWLTALKASGYFSDTYRNSWRTYFRRQADTLRIHPQNDGPPAGFEYDFILYSQDSEATLQELQAGNSSSKLTDATHALVEITGHPHDADGGSRQEGLSFKVSQTKDGKWIIDDISNLIYSLERT</sequence>
<protein>
    <recommendedName>
        <fullName evidence="5">DUF3828 domain-containing protein</fullName>
    </recommendedName>
</protein>
<dbReference type="AlphaFoldDB" id="A0A3R9MMD1"/>
<gene>
    <name evidence="3" type="ORF">EI291_21440</name>
</gene>
<evidence type="ECO:0000313" key="4">
    <source>
        <dbReference type="Proteomes" id="UP000273500"/>
    </source>
</evidence>
<evidence type="ECO:0000256" key="2">
    <source>
        <dbReference type="SAM" id="SignalP"/>
    </source>
</evidence>
<comment type="caution">
    <text evidence="3">The sequence shown here is derived from an EMBL/GenBank/DDBJ whole genome shotgun (WGS) entry which is preliminary data.</text>
</comment>
<reference evidence="3 4" key="1">
    <citation type="submission" date="2018-12" db="EMBL/GenBank/DDBJ databases">
        <authorList>
            <person name="Feng G."/>
            <person name="Zhu H."/>
        </authorList>
    </citation>
    <scope>NUCLEOTIDE SEQUENCE [LARGE SCALE GENOMIC DNA]</scope>
    <source>
        <strain evidence="3 4">KCTC 12533</strain>
    </source>
</reference>
<dbReference type="OrthoDB" id="648623at2"/>
<dbReference type="RefSeq" id="WP_125424333.1">
    <property type="nucleotide sequence ID" value="NZ_RWIT01000022.1"/>
</dbReference>
<proteinExistence type="predicted"/>
<name>A0A3R9MMD1_9BACT</name>
<dbReference type="Proteomes" id="UP000273500">
    <property type="component" value="Unassembled WGS sequence"/>
</dbReference>
<accession>A0A3R9MMD1</accession>
<evidence type="ECO:0000313" key="3">
    <source>
        <dbReference type="EMBL" id="RSK43795.1"/>
    </source>
</evidence>
<evidence type="ECO:0008006" key="5">
    <source>
        <dbReference type="Google" id="ProtNLM"/>
    </source>
</evidence>
<dbReference type="EMBL" id="RWIT01000022">
    <property type="protein sequence ID" value="RSK43795.1"/>
    <property type="molecule type" value="Genomic_DNA"/>
</dbReference>
<feature type="region of interest" description="Disordered" evidence="1">
    <location>
        <begin position="25"/>
        <end position="48"/>
    </location>
</feature>
<evidence type="ECO:0000256" key="1">
    <source>
        <dbReference type="SAM" id="MobiDB-lite"/>
    </source>
</evidence>
<feature type="chain" id="PRO_5018645244" description="DUF3828 domain-containing protein" evidence="2">
    <location>
        <begin position="23"/>
        <end position="221"/>
    </location>
</feature>